<evidence type="ECO:0000313" key="2">
    <source>
        <dbReference type="EMBL" id="KAK4040271.1"/>
    </source>
</evidence>
<dbReference type="InterPro" id="IPR052061">
    <property type="entry name" value="PTE-AB_protein"/>
</dbReference>
<dbReference type="InterPro" id="IPR029069">
    <property type="entry name" value="HotDog_dom_sf"/>
</dbReference>
<evidence type="ECO:0000313" key="3">
    <source>
        <dbReference type="Proteomes" id="UP001303115"/>
    </source>
</evidence>
<reference evidence="3" key="1">
    <citation type="journal article" date="2023" name="Mol. Phylogenet. Evol.">
        <title>Genome-scale phylogeny and comparative genomics of the fungal order Sordariales.</title>
        <authorList>
            <person name="Hensen N."/>
            <person name="Bonometti L."/>
            <person name="Westerberg I."/>
            <person name="Brannstrom I.O."/>
            <person name="Guillou S."/>
            <person name="Cros-Aarteil S."/>
            <person name="Calhoun S."/>
            <person name="Haridas S."/>
            <person name="Kuo A."/>
            <person name="Mondo S."/>
            <person name="Pangilinan J."/>
            <person name="Riley R."/>
            <person name="LaButti K."/>
            <person name="Andreopoulos B."/>
            <person name="Lipzen A."/>
            <person name="Chen C."/>
            <person name="Yan M."/>
            <person name="Daum C."/>
            <person name="Ng V."/>
            <person name="Clum A."/>
            <person name="Steindorff A."/>
            <person name="Ohm R.A."/>
            <person name="Martin F."/>
            <person name="Silar P."/>
            <person name="Natvig D.O."/>
            <person name="Lalanne C."/>
            <person name="Gautier V."/>
            <person name="Ament-Velasquez S.L."/>
            <person name="Kruys A."/>
            <person name="Hutchinson M.I."/>
            <person name="Powell A.J."/>
            <person name="Barry K."/>
            <person name="Miller A.N."/>
            <person name="Grigoriev I.V."/>
            <person name="Debuchy R."/>
            <person name="Gladieux P."/>
            <person name="Hiltunen Thoren M."/>
            <person name="Johannesson H."/>
        </authorList>
    </citation>
    <scope>NUCLEOTIDE SEQUENCE [LARGE SCALE GENOMIC DNA]</scope>
    <source>
        <strain evidence="3">CBS 284.82</strain>
    </source>
</reference>
<sequence>MTAGTTLAQANAAAAAQQIAHFRAIPWCAAHLASSPSMIIDQSVSRRLTPTARDTLLSRALNTPDAIPAYITFYNPPNSEKEERGLIREVKSFLALGPLLNGWEGICHGGIVVTMLDEVMGQVFAANKMQGLMVDVPVMTGYLNTRFERPVRTGTVEEPAVVLVTGRLVRQEGRKYWMEGDVQGEGGVVLARGEALFVMLRGKL</sequence>
<name>A0AAN6PG27_9PEZI</name>
<dbReference type="PANTHER" id="PTHR47260">
    <property type="entry name" value="UPF0644 PROTEIN PB2B4.06"/>
    <property type="match status" value="1"/>
</dbReference>
<keyword evidence="3" id="KW-1185">Reference proteome</keyword>
<evidence type="ECO:0000259" key="1">
    <source>
        <dbReference type="Pfam" id="PF03061"/>
    </source>
</evidence>
<dbReference type="PANTHER" id="PTHR47260:SF6">
    <property type="entry name" value="THIOESTERASE DOMAIN-CONTAINING PROTEIN"/>
    <property type="match status" value="1"/>
</dbReference>
<dbReference type="Proteomes" id="UP001303115">
    <property type="component" value="Unassembled WGS sequence"/>
</dbReference>
<dbReference type="InterPro" id="IPR006683">
    <property type="entry name" value="Thioestr_dom"/>
</dbReference>
<accession>A0AAN6PG27</accession>
<protein>
    <submittedName>
        <fullName evidence="2">Acyl-coenzyme A thioesterase THEM4</fullName>
    </submittedName>
</protein>
<dbReference type="AlphaFoldDB" id="A0AAN6PG27"/>
<dbReference type="Gene3D" id="3.10.129.10">
    <property type="entry name" value="Hotdog Thioesterase"/>
    <property type="match status" value="1"/>
</dbReference>
<dbReference type="Pfam" id="PF03061">
    <property type="entry name" value="4HBT"/>
    <property type="match status" value="1"/>
</dbReference>
<gene>
    <name evidence="2" type="ORF">C8A01DRAFT_15829</name>
</gene>
<comment type="caution">
    <text evidence="2">The sequence shown here is derived from an EMBL/GenBank/DDBJ whole genome shotgun (WGS) entry which is preliminary data.</text>
</comment>
<proteinExistence type="predicted"/>
<organism evidence="2 3">
    <name type="scientific">Parachaetomium inaequale</name>
    <dbReference type="NCBI Taxonomy" id="2588326"/>
    <lineage>
        <taxon>Eukaryota</taxon>
        <taxon>Fungi</taxon>
        <taxon>Dikarya</taxon>
        <taxon>Ascomycota</taxon>
        <taxon>Pezizomycotina</taxon>
        <taxon>Sordariomycetes</taxon>
        <taxon>Sordariomycetidae</taxon>
        <taxon>Sordariales</taxon>
        <taxon>Chaetomiaceae</taxon>
        <taxon>Parachaetomium</taxon>
    </lineage>
</organism>
<feature type="domain" description="Thioesterase" evidence="1">
    <location>
        <begin position="105"/>
        <end position="157"/>
    </location>
</feature>
<dbReference type="EMBL" id="MU854380">
    <property type="protein sequence ID" value="KAK4040271.1"/>
    <property type="molecule type" value="Genomic_DNA"/>
</dbReference>
<dbReference type="CDD" id="cd03443">
    <property type="entry name" value="PaaI_thioesterase"/>
    <property type="match status" value="1"/>
</dbReference>
<dbReference type="SUPFAM" id="SSF54637">
    <property type="entry name" value="Thioesterase/thiol ester dehydrase-isomerase"/>
    <property type="match status" value="1"/>
</dbReference>